<dbReference type="GO" id="GO:0006508">
    <property type="term" value="P:proteolysis"/>
    <property type="evidence" value="ECO:0007669"/>
    <property type="project" value="TreeGrafter"/>
</dbReference>
<dbReference type="Proteomes" id="UP000092124">
    <property type="component" value="Unassembled WGS sequence"/>
</dbReference>
<dbReference type="GO" id="GO:0008270">
    <property type="term" value="F:zinc ion binding"/>
    <property type="evidence" value="ECO:0007669"/>
    <property type="project" value="TreeGrafter"/>
</dbReference>
<dbReference type="GO" id="GO:0005615">
    <property type="term" value="C:extracellular space"/>
    <property type="evidence" value="ECO:0007669"/>
    <property type="project" value="TreeGrafter"/>
</dbReference>
<evidence type="ECO:0000313" key="2">
    <source>
        <dbReference type="EMBL" id="OBS56934.1"/>
    </source>
</evidence>
<organism evidence="2 3">
    <name type="scientific">Neotoma lepida</name>
    <name type="common">Desert woodrat</name>
    <dbReference type="NCBI Taxonomy" id="56216"/>
    <lineage>
        <taxon>Eukaryota</taxon>
        <taxon>Metazoa</taxon>
        <taxon>Chordata</taxon>
        <taxon>Craniata</taxon>
        <taxon>Vertebrata</taxon>
        <taxon>Euteleostomi</taxon>
        <taxon>Mammalia</taxon>
        <taxon>Eutheria</taxon>
        <taxon>Euarchontoglires</taxon>
        <taxon>Glires</taxon>
        <taxon>Rodentia</taxon>
        <taxon>Myomorpha</taxon>
        <taxon>Muroidea</taxon>
        <taxon>Cricetidae</taxon>
        <taxon>Neotominae</taxon>
        <taxon>Neotoma</taxon>
    </lineage>
</organism>
<gene>
    <name evidence="2" type="ORF">A6R68_11941</name>
</gene>
<dbReference type="GO" id="GO:0070006">
    <property type="term" value="F:metalloaminopeptidase activity"/>
    <property type="evidence" value="ECO:0007669"/>
    <property type="project" value="TreeGrafter"/>
</dbReference>
<dbReference type="AlphaFoldDB" id="A0A1A6FTM5"/>
<dbReference type="OrthoDB" id="10031169at2759"/>
<reference evidence="2 3" key="1">
    <citation type="submission" date="2016-06" db="EMBL/GenBank/DDBJ databases">
        <title>The Draft Genome Sequence and Annotation of the Desert Woodrat Neotoma lepida.</title>
        <authorList>
            <person name="Campbell M."/>
            <person name="Oakeson K.F."/>
            <person name="Yandell M."/>
            <person name="Halpert J.R."/>
            <person name="Dearing D."/>
        </authorList>
    </citation>
    <scope>NUCLEOTIDE SEQUENCE [LARGE SCALE GENOMIC DNA]</scope>
    <source>
        <strain evidence="2">417</strain>
        <tissue evidence="2">Liver</tissue>
    </source>
</reference>
<accession>A0A1A6FTM5</accession>
<name>A0A1A6FTM5_NEOLE</name>
<dbReference type="InterPro" id="IPR045357">
    <property type="entry name" value="Aminopeptidase_N-like_N"/>
</dbReference>
<feature type="non-terminal residue" evidence="2">
    <location>
        <position position="146"/>
    </location>
</feature>
<dbReference type="GO" id="GO:0016020">
    <property type="term" value="C:membrane"/>
    <property type="evidence" value="ECO:0007669"/>
    <property type="project" value="TreeGrafter"/>
</dbReference>
<evidence type="ECO:0000259" key="1">
    <source>
        <dbReference type="Pfam" id="PF17900"/>
    </source>
</evidence>
<dbReference type="SUPFAM" id="SSF63737">
    <property type="entry name" value="Leukotriene A4 hydrolase N-terminal domain"/>
    <property type="match status" value="1"/>
</dbReference>
<keyword evidence="3" id="KW-1185">Reference proteome</keyword>
<dbReference type="PANTHER" id="PTHR11533:SF156">
    <property type="entry name" value="ENDOPLASMIC RETICULUM AMINOPEPTIDASE 1"/>
    <property type="match status" value="1"/>
</dbReference>
<dbReference type="GO" id="GO:0043171">
    <property type="term" value="P:peptide catabolic process"/>
    <property type="evidence" value="ECO:0007669"/>
    <property type="project" value="TreeGrafter"/>
</dbReference>
<proteinExistence type="predicted"/>
<dbReference type="InterPro" id="IPR042097">
    <property type="entry name" value="Aminopeptidase_N-like_N_sf"/>
</dbReference>
<dbReference type="Pfam" id="PF17900">
    <property type="entry name" value="Peptidase_M1_N"/>
    <property type="match status" value="1"/>
</dbReference>
<dbReference type="GO" id="GO:0005737">
    <property type="term" value="C:cytoplasm"/>
    <property type="evidence" value="ECO:0007669"/>
    <property type="project" value="TreeGrafter"/>
</dbReference>
<dbReference type="GO" id="GO:0042277">
    <property type="term" value="F:peptide binding"/>
    <property type="evidence" value="ECO:0007669"/>
    <property type="project" value="TreeGrafter"/>
</dbReference>
<dbReference type="STRING" id="56216.A0A1A6FTM5"/>
<dbReference type="PANTHER" id="PTHR11533">
    <property type="entry name" value="PROTEASE M1 ZINC METALLOPROTEASE"/>
    <property type="match status" value="1"/>
</dbReference>
<evidence type="ECO:0000313" key="3">
    <source>
        <dbReference type="Proteomes" id="UP000092124"/>
    </source>
</evidence>
<dbReference type="Gene3D" id="2.60.40.1730">
    <property type="entry name" value="tricorn interacting facor f3 domain"/>
    <property type="match status" value="1"/>
</dbReference>
<sequence>MESKSSDTASPKASNGVPFPWNNIRLPEYIIPIHYDLMIHANLSTLTFWGTTEVEITASQPTSTIIMHSHQLQISKATLRRGAEDRLSEEPLSVLEYPAHEQVALLAPQPLLAGPLYTVTIDYSANLSESFHGFYKSTYRTQEGEM</sequence>
<comment type="caution">
    <text evidence="2">The sequence shown here is derived from an EMBL/GenBank/DDBJ whole genome shotgun (WGS) entry which is preliminary data.</text>
</comment>
<dbReference type="InterPro" id="IPR050344">
    <property type="entry name" value="Peptidase_M1_aminopeptidases"/>
</dbReference>
<dbReference type="EMBL" id="LZPO01118557">
    <property type="protein sequence ID" value="OBS56934.1"/>
    <property type="molecule type" value="Genomic_DNA"/>
</dbReference>
<feature type="domain" description="Aminopeptidase N-like N-terminal" evidence="1">
    <location>
        <begin position="32"/>
        <end position="145"/>
    </location>
</feature>
<protein>
    <recommendedName>
        <fullName evidence="1">Aminopeptidase N-like N-terminal domain-containing protein</fullName>
    </recommendedName>
</protein>